<dbReference type="PANTHER" id="PTHR31885">
    <property type="entry name" value="GH04784P"/>
    <property type="match status" value="1"/>
</dbReference>
<dbReference type="GO" id="GO:0016020">
    <property type="term" value="C:membrane"/>
    <property type="evidence" value="ECO:0007669"/>
    <property type="project" value="UniProtKB-SubCell"/>
</dbReference>
<evidence type="ECO:0000313" key="13">
    <source>
        <dbReference type="WormBase" id="SRAE_X000064900"/>
    </source>
</evidence>
<evidence type="ECO:0000256" key="5">
    <source>
        <dbReference type="ARBA" id="ARBA00023136"/>
    </source>
</evidence>
<dbReference type="OrthoDB" id="2133758at2759"/>
<dbReference type="Pfam" id="PF07947">
    <property type="entry name" value="YhhN"/>
    <property type="match status" value="1"/>
</dbReference>
<dbReference type="RefSeq" id="XP_024510518.1">
    <property type="nucleotide sequence ID" value="XM_024645017.1"/>
</dbReference>
<evidence type="ECO:0000256" key="6">
    <source>
        <dbReference type="ARBA" id="ARBA00035673"/>
    </source>
</evidence>
<comment type="catalytic activity">
    <reaction evidence="8">
        <text>a 1-O-(1Z-alkenyl)-sn-glycero-3-phosphocholine + H2O = a 2,3-saturated aldehyde + sn-glycerol 3-phosphocholine</text>
        <dbReference type="Rhea" id="RHEA:22544"/>
        <dbReference type="ChEBI" id="CHEBI:15377"/>
        <dbReference type="ChEBI" id="CHEBI:16870"/>
        <dbReference type="ChEBI" id="CHEBI:73359"/>
        <dbReference type="ChEBI" id="CHEBI:77287"/>
        <dbReference type="EC" id="3.3.2.2"/>
    </reaction>
</comment>
<dbReference type="PANTHER" id="PTHR31885:SF6">
    <property type="entry name" value="GH04784P"/>
    <property type="match status" value="1"/>
</dbReference>
<comment type="catalytic activity">
    <reaction evidence="7">
        <text>a 1-O-(1Z-alkenyl)-sn-glycero-3-phosphoethanolamine + H2O = a 2,3-saturated aldehyde + sn-glycero-3-phosphoethanolamine</text>
        <dbReference type="Rhea" id="RHEA:16905"/>
        <dbReference type="ChEBI" id="CHEBI:15377"/>
        <dbReference type="ChEBI" id="CHEBI:73359"/>
        <dbReference type="ChEBI" id="CHEBI:77288"/>
        <dbReference type="ChEBI" id="CHEBI:143890"/>
        <dbReference type="EC" id="3.3.2.2"/>
    </reaction>
</comment>
<keyword evidence="5 9" id="KW-0472">Membrane</keyword>
<protein>
    <recommendedName>
        <fullName evidence="6">lysoplasmalogenase</fullName>
        <ecNumber evidence="6">3.3.2.2</ecNumber>
    </recommendedName>
</protein>
<feature type="transmembrane region" description="Helical" evidence="9">
    <location>
        <begin position="63"/>
        <end position="80"/>
    </location>
</feature>
<evidence type="ECO:0000313" key="12">
    <source>
        <dbReference type="WBParaSite" id="SRAE_X000064900.1"/>
    </source>
</evidence>
<keyword evidence="11" id="KW-1185">Reference proteome</keyword>
<evidence type="ECO:0000256" key="7">
    <source>
        <dbReference type="ARBA" id="ARBA00049458"/>
    </source>
</evidence>
<evidence type="ECO:0000256" key="3">
    <source>
        <dbReference type="ARBA" id="ARBA00022692"/>
    </source>
</evidence>
<evidence type="ECO:0000313" key="10">
    <source>
        <dbReference type="EMBL" id="CEF71322.1"/>
    </source>
</evidence>
<gene>
    <name evidence="10 12 13" type="ORF">SRAE_X000064900</name>
</gene>
<evidence type="ECO:0000256" key="8">
    <source>
        <dbReference type="ARBA" id="ARBA00049560"/>
    </source>
</evidence>
<reference evidence="12" key="3">
    <citation type="submission" date="2020-12" db="UniProtKB">
        <authorList>
            <consortium name="WormBaseParasite"/>
        </authorList>
    </citation>
    <scope>IDENTIFICATION</scope>
</reference>
<dbReference type="WormBase" id="SRAE_X000064900">
    <property type="protein sequence ID" value="SRP10534"/>
    <property type="gene ID" value="WBGene00266208"/>
</dbReference>
<dbReference type="WBParaSite" id="SRAE_X000064900.1">
    <property type="protein sequence ID" value="SRAE_X000064900.1"/>
    <property type="gene ID" value="WBGene00266208"/>
</dbReference>
<dbReference type="EMBL" id="LN609530">
    <property type="protein sequence ID" value="CEF71322.1"/>
    <property type="molecule type" value="Genomic_DNA"/>
</dbReference>
<dbReference type="OMA" id="YNESHGF"/>
<evidence type="ECO:0000256" key="4">
    <source>
        <dbReference type="ARBA" id="ARBA00022989"/>
    </source>
</evidence>
<evidence type="ECO:0000256" key="1">
    <source>
        <dbReference type="ARBA" id="ARBA00004141"/>
    </source>
</evidence>
<feature type="transmembrane region" description="Helical" evidence="9">
    <location>
        <begin position="117"/>
        <end position="134"/>
    </location>
</feature>
<name>A0A090LSY5_STRRB</name>
<proteinExistence type="inferred from homology"/>
<evidence type="ECO:0000256" key="2">
    <source>
        <dbReference type="ARBA" id="ARBA00007375"/>
    </source>
</evidence>
<organism evidence="10">
    <name type="scientific">Strongyloides ratti</name>
    <name type="common">Parasitic roundworm</name>
    <dbReference type="NCBI Taxonomy" id="34506"/>
    <lineage>
        <taxon>Eukaryota</taxon>
        <taxon>Metazoa</taxon>
        <taxon>Ecdysozoa</taxon>
        <taxon>Nematoda</taxon>
        <taxon>Chromadorea</taxon>
        <taxon>Rhabditida</taxon>
        <taxon>Tylenchina</taxon>
        <taxon>Panagrolaimomorpha</taxon>
        <taxon>Strongyloidoidea</taxon>
        <taxon>Strongyloididae</taxon>
        <taxon>Strongyloides</taxon>
    </lineage>
</organism>
<accession>A0A090LSY5</accession>
<dbReference type="InterPro" id="IPR012506">
    <property type="entry name" value="TMEM86B-like"/>
</dbReference>
<reference evidence="11" key="2">
    <citation type="submission" date="2014-09" db="EMBL/GenBank/DDBJ databases">
        <authorList>
            <person name="Martin A.A."/>
        </authorList>
    </citation>
    <scope>NUCLEOTIDE SEQUENCE</scope>
    <source>
        <strain evidence="11">ED321</strain>
    </source>
</reference>
<dbReference type="STRING" id="34506.A0A090LSY5"/>
<keyword evidence="3 9" id="KW-0812">Transmembrane</keyword>
<comment type="similarity">
    <text evidence="2">Belongs to the TMEM86 family.</text>
</comment>
<feature type="transmembrane region" description="Helical" evidence="9">
    <location>
        <begin position="140"/>
        <end position="157"/>
    </location>
</feature>
<feature type="transmembrane region" description="Helical" evidence="9">
    <location>
        <begin position="203"/>
        <end position="225"/>
    </location>
</feature>
<comment type="subcellular location">
    <subcellularLocation>
        <location evidence="1">Membrane</location>
        <topology evidence="1">Multi-pass membrane protein</topology>
    </subcellularLocation>
</comment>
<dbReference type="Proteomes" id="UP000035682">
    <property type="component" value="Unplaced"/>
</dbReference>
<sequence length="235" mass="26468">MLPLSIYIIYGILIGYFALTTDGFTYEPTSIYCVKKCLPIIALAGMVFSGMTKIKKKYKYTHIWGILFGALGDFLISFFHNDLHSIVIGAVAFGIGHFFYLRTFLLKSKHFHKGLSLITFLGISGIISIIILPSFEDEPISTIIIGVYALILAICFVGSGSQYFEGNIQYQGGKKFQLLRFIGYTLFLASDFCLLLANKGYYYSFSEAFIMVTYYGAQLFITSALHNEEILKDRK</sequence>
<dbReference type="GO" id="GO:0047408">
    <property type="term" value="F:alkenylglycerophosphocholine hydrolase activity"/>
    <property type="evidence" value="ECO:0007669"/>
    <property type="project" value="UniProtKB-EC"/>
</dbReference>
<keyword evidence="4 9" id="KW-1133">Transmembrane helix</keyword>
<feature type="transmembrane region" description="Helical" evidence="9">
    <location>
        <begin position="7"/>
        <end position="26"/>
    </location>
</feature>
<dbReference type="GeneID" id="36383702"/>
<feature type="transmembrane region" description="Helical" evidence="9">
    <location>
        <begin position="178"/>
        <end position="197"/>
    </location>
</feature>
<reference evidence="10" key="1">
    <citation type="submission" date="2014-09" db="EMBL/GenBank/DDBJ databases">
        <authorList>
            <person name="Aslett A.Martin."/>
        </authorList>
    </citation>
    <scope>NUCLEOTIDE SEQUENCE</scope>
    <source>
        <strain evidence="10">ED321 Heterogonic</strain>
    </source>
</reference>
<evidence type="ECO:0000313" key="11">
    <source>
        <dbReference type="Proteomes" id="UP000035682"/>
    </source>
</evidence>
<evidence type="ECO:0000256" key="9">
    <source>
        <dbReference type="SAM" id="Phobius"/>
    </source>
</evidence>
<feature type="transmembrane region" description="Helical" evidence="9">
    <location>
        <begin position="86"/>
        <end position="105"/>
    </location>
</feature>
<dbReference type="AlphaFoldDB" id="A0A090LSY5"/>
<dbReference type="EC" id="3.3.2.2" evidence="6"/>
<dbReference type="CTD" id="36383702"/>